<feature type="compositionally biased region" description="Low complexity" evidence="1">
    <location>
        <begin position="268"/>
        <end position="288"/>
    </location>
</feature>
<proteinExistence type="predicted"/>
<dbReference type="EMBL" id="MTYJ01000152">
    <property type="protein sequence ID" value="OQV12147.1"/>
    <property type="molecule type" value="Genomic_DNA"/>
</dbReference>
<feature type="region of interest" description="Disordered" evidence="1">
    <location>
        <begin position="245"/>
        <end position="310"/>
    </location>
</feature>
<dbReference type="Proteomes" id="UP000192578">
    <property type="component" value="Unassembled WGS sequence"/>
</dbReference>
<evidence type="ECO:0000256" key="1">
    <source>
        <dbReference type="SAM" id="MobiDB-lite"/>
    </source>
</evidence>
<feature type="compositionally biased region" description="Low complexity" evidence="1">
    <location>
        <begin position="188"/>
        <end position="224"/>
    </location>
</feature>
<reference evidence="3" key="1">
    <citation type="submission" date="2017-01" db="EMBL/GenBank/DDBJ databases">
        <title>Comparative genomics of anhydrobiosis in the tardigrade Hypsibius dujardini.</title>
        <authorList>
            <person name="Yoshida Y."/>
            <person name="Koutsovoulos G."/>
            <person name="Laetsch D."/>
            <person name="Stevens L."/>
            <person name="Kumar S."/>
            <person name="Horikawa D."/>
            <person name="Ishino K."/>
            <person name="Komine S."/>
            <person name="Tomita M."/>
            <person name="Blaxter M."/>
            <person name="Arakawa K."/>
        </authorList>
    </citation>
    <scope>NUCLEOTIDE SEQUENCE [LARGE SCALE GENOMIC DNA]</scope>
    <source>
        <strain evidence="3">Z151</strain>
    </source>
</reference>
<feature type="region of interest" description="Disordered" evidence="1">
    <location>
        <begin position="43"/>
        <end position="78"/>
    </location>
</feature>
<feature type="compositionally biased region" description="Low complexity" evidence="1">
    <location>
        <begin position="110"/>
        <end position="121"/>
    </location>
</feature>
<feature type="compositionally biased region" description="Gly residues" evidence="1">
    <location>
        <begin position="150"/>
        <end position="166"/>
    </location>
</feature>
<sequence length="310" mass="32717">MSAPNNQEVFISHHSNSSNAAHADDDEDIEVVSFTHPLEIDLSFRGTPPASPLSVSPNTASPNTSSSARTSFRKRRVLGSRNAGQFPFRTKSLDENYARQLQVVPSPLVSNNDAWNNNSANESPYSSTSLANNSSIGQLYRINEITPGGQHEGSGPSGSTGNGSGGYYRDSLDAGPSMGIQHQIGRQDSGNNHSSPGSGPDPDGSRSPTGKPSPSSSAGTPTGTAAEKDMRLTMMQRRISSNAFGLNSQVPTPSSSQQNLTVRTPPLAQRKQPAPAGAGAPARTHPAPFLRGKSIGHFHSEKSHRRVLGE</sequence>
<feature type="region of interest" description="Disordered" evidence="1">
    <location>
        <begin position="108"/>
        <end position="130"/>
    </location>
</feature>
<keyword evidence="3" id="KW-1185">Reference proteome</keyword>
<feature type="compositionally biased region" description="Polar residues" evidence="1">
    <location>
        <begin position="245"/>
        <end position="262"/>
    </location>
</feature>
<feature type="region of interest" description="Disordered" evidence="1">
    <location>
        <begin position="145"/>
        <end position="224"/>
    </location>
</feature>
<name>A0A1W0WAF0_HYPEX</name>
<organism evidence="2 3">
    <name type="scientific">Hypsibius exemplaris</name>
    <name type="common">Freshwater tardigrade</name>
    <dbReference type="NCBI Taxonomy" id="2072580"/>
    <lineage>
        <taxon>Eukaryota</taxon>
        <taxon>Metazoa</taxon>
        <taxon>Ecdysozoa</taxon>
        <taxon>Tardigrada</taxon>
        <taxon>Eutardigrada</taxon>
        <taxon>Parachela</taxon>
        <taxon>Hypsibioidea</taxon>
        <taxon>Hypsibiidae</taxon>
        <taxon>Hypsibius</taxon>
    </lineage>
</organism>
<dbReference type="AlphaFoldDB" id="A0A1W0WAF0"/>
<feature type="region of interest" description="Disordered" evidence="1">
    <location>
        <begin position="1"/>
        <end position="28"/>
    </location>
</feature>
<accession>A0A1W0WAF0</accession>
<feature type="compositionally biased region" description="Low complexity" evidence="1">
    <location>
        <begin position="56"/>
        <end position="68"/>
    </location>
</feature>
<evidence type="ECO:0000313" key="3">
    <source>
        <dbReference type="Proteomes" id="UP000192578"/>
    </source>
</evidence>
<gene>
    <name evidence="2" type="ORF">BV898_13564</name>
</gene>
<protein>
    <submittedName>
        <fullName evidence="2">Uncharacterized protein</fullName>
    </submittedName>
</protein>
<evidence type="ECO:0000313" key="2">
    <source>
        <dbReference type="EMBL" id="OQV12147.1"/>
    </source>
</evidence>
<feature type="compositionally biased region" description="Low complexity" evidence="1">
    <location>
        <begin position="12"/>
        <end position="21"/>
    </location>
</feature>
<comment type="caution">
    <text evidence="2">The sequence shown here is derived from an EMBL/GenBank/DDBJ whole genome shotgun (WGS) entry which is preliminary data.</text>
</comment>